<evidence type="ECO:0000256" key="1">
    <source>
        <dbReference type="SAM" id="MobiDB-lite"/>
    </source>
</evidence>
<feature type="compositionally biased region" description="Low complexity" evidence="1">
    <location>
        <begin position="15"/>
        <end position="27"/>
    </location>
</feature>
<keyword evidence="3" id="KW-1185">Reference proteome</keyword>
<protein>
    <submittedName>
        <fullName evidence="2">Uncharacterized protein</fullName>
    </submittedName>
</protein>
<comment type="caution">
    <text evidence="2">The sequence shown here is derived from an EMBL/GenBank/DDBJ whole genome shotgun (WGS) entry which is preliminary data.</text>
</comment>
<sequence length="84" mass="8740">MGTTGVSQVTPLGPTVSTASASSTSSVMHHVLSGQRTHRRPQSSKKAQQSSEASSVHGEGSQIGKLAYGFMMVKATLTLVCRHA</sequence>
<dbReference type="AlphaFoldDB" id="A0A498JXU6"/>
<name>A0A498JXU6_MALDO</name>
<feature type="region of interest" description="Disordered" evidence="1">
    <location>
        <begin position="1"/>
        <end position="60"/>
    </location>
</feature>
<dbReference type="Proteomes" id="UP000290289">
    <property type="component" value="Chromosome 5"/>
</dbReference>
<feature type="compositionally biased region" description="Low complexity" evidence="1">
    <location>
        <begin position="44"/>
        <end position="55"/>
    </location>
</feature>
<gene>
    <name evidence="2" type="ORF">DVH24_010627</name>
</gene>
<evidence type="ECO:0000313" key="2">
    <source>
        <dbReference type="EMBL" id="RXH98302.1"/>
    </source>
</evidence>
<feature type="compositionally biased region" description="Polar residues" evidence="1">
    <location>
        <begin position="1"/>
        <end position="10"/>
    </location>
</feature>
<organism evidence="2 3">
    <name type="scientific">Malus domestica</name>
    <name type="common">Apple</name>
    <name type="synonym">Pyrus malus</name>
    <dbReference type="NCBI Taxonomy" id="3750"/>
    <lineage>
        <taxon>Eukaryota</taxon>
        <taxon>Viridiplantae</taxon>
        <taxon>Streptophyta</taxon>
        <taxon>Embryophyta</taxon>
        <taxon>Tracheophyta</taxon>
        <taxon>Spermatophyta</taxon>
        <taxon>Magnoliopsida</taxon>
        <taxon>eudicotyledons</taxon>
        <taxon>Gunneridae</taxon>
        <taxon>Pentapetalae</taxon>
        <taxon>rosids</taxon>
        <taxon>fabids</taxon>
        <taxon>Rosales</taxon>
        <taxon>Rosaceae</taxon>
        <taxon>Amygdaloideae</taxon>
        <taxon>Maleae</taxon>
        <taxon>Malus</taxon>
    </lineage>
</organism>
<reference evidence="2 3" key="1">
    <citation type="submission" date="2018-10" db="EMBL/GenBank/DDBJ databases">
        <title>A high-quality apple genome assembly.</title>
        <authorList>
            <person name="Hu J."/>
        </authorList>
    </citation>
    <scope>NUCLEOTIDE SEQUENCE [LARGE SCALE GENOMIC DNA]</scope>
    <source>
        <strain evidence="3">cv. HFTH1</strain>
        <tissue evidence="2">Young leaf</tissue>
    </source>
</reference>
<dbReference type="EMBL" id="RDQH01000331">
    <property type="protein sequence ID" value="RXH98302.1"/>
    <property type="molecule type" value="Genomic_DNA"/>
</dbReference>
<accession>A0A498JXU6</accession>
<evidence type="ECO:0000313" key="3">
    <source>
        <dbReference type="Proteomes" id="UP000290289"/>
    </source>
</evidence>
<proteinExistence type="predicted"/>